<dbReference type="GO" id="GO:0006508">
    <property type="term" value="P:proteolysis"/>
    <property type="evidence" value="ECO:0007669"/>
    <property type="project" value="UniProtKB-KW"/>
</dbReference>
<dbReference type="SUPFAM" id="SSF53187">
    <property type="entry name" value="Zn-dependent exopeptidases"/>
    <property type="match status" value="1"/>
</dbReference>
<dbReference type="SUPFAM" id="SSF55031">
    <property type="entry name" value="Bacterial exopeptidase dimerisation domain"/>
    <property type="match status" value="1"/>
</dbReference>
<dbReference type="Gene3D" id="3.30.70.360">
    <property type="match status" value="2"/>
</dbReference>
<keyword evidence="7" id="KW-0224">Dipeptidase</keyword>
<dbReference type="AlphaFoldDB" id="A0A2Z4LMP8"/>
<dbReference type="PANTHER" id="PTHR43808:SF31">
    <property type="entry name" value="N-ACETYL-L-CITRULLINE DEACETYLASE"/>
    <property type="match status" value="1"/>
</dbReference>
<keyword evidence="3" id="KW-0645">Protease</keyword>
<evidence type="ECO:0000256" key="2">
    <source>
        <dbReference type="ARBA" id="ARBA00006247"/>
    </source>
</evidence>
<feature type="domain" description="Peptidase M20 dimerisation" evidence="9">
    <location>
        <begin position="242"/>
        <end position="352"/>
    </location>
</feature>
<dbReference type="PANTHER" id="PTHR43808">
    <property type="entry name" value="ACETYLORNITHINE DEACETYLASE"/>
    <property type="match status" value="1"/>
</dbReference>
<comment type="similarity">
    <text evidence="2">Belongs to the peptidase M20A family.</text>
</comment>
<evidence type="ECO:0000256" key="4">
    <source>
        <dbReference type="ARBA" id="ARBA00022723"/>
    </source>
</evidence>
<dbReference type="RefSeq" id="WP_084271865.1">
    <property type="nucleotide sequence ID" value="NZ_CP030103.1"/>
</dbReference>
<dbReference type="GO" id="GO:0008777">
    <property type="term" value="F:acetylornithine deacetylase activity"/>
    <property type="evidence" value="ECO:0007669"/>
    <property type="project" value="TreeGrafter"/>
</dbReference>
<name>A0A2Z4LMP8_9BACT</name>
<evidence type="ECO:0000256" key="5">
    <source>
        <dbReference type="ARBA" id="ARBA00022801"/>
    </source>
</evidence>
<dbReference type="EMBL" id="CP030103">
    <property type="protein sequence ID" value="AWX43000.1"/>
    <property type="molecule type" value="Genomic_DNA"/>
</dbReference>
<dbReference type="OrthoDB" id="9761532at2"/>
<keyword evidence="5 10" id="KW-0378">Hydrolase</keyword>
<reference evidence="11" key="1">
    <citation type="submission" date="2018-06" db="EMBL/GenBank/DDBJ databases">
        <title>Complete genome sequences of Mycoplasma anatis, M. anseris and M. cloacale type strains.</title>
        <authorList>
            <person name="Grozner D."/>
            <person name="Forro B."/>
            <person name="Sulyok K.M."/>
            <person name="Marton S."/>
            <person name="Kreizinger Z."/>
            <person name="Banyai K."/>
            <person name="Gyuranecz M."/>
        </authorList>
    </citation>
    <scope>NUCLEOTIDE SEQUENCE [LARGE SCALE GENOMIC DNA]</scope>
    <source>
        <strain evidence="11">NCTC 10199</strain>
    </source>
</reference>
<dbReference type="Gene3D" id="3.40.630.10">
    <property type="entry name" value="Zn peptidases"/>
    <property type="match status" value="1"/>
</dbReference>
<dbReference type="InterPro" id="IPR050072">
    <property type="entry name" value="Peptidase_M20A"/>
</dbReference>
<dbReference type="NCBIfam" id="TIGR01887">
    <property type="entry name" value="dipeptidaselike"/>
    <property type="match status" value="1"/>
</dbReference>
<evidence type="ECO:0000256" key="7">
    <source>
        <dbReference type="ARBA" id="ARBA00022997"/>
    </source>
</evidence>
<keyword evidence="8" id="KW-0482">Metalloprotease</keyword>
<dbReference type="GO" id="GO:0008237">
    <property type="term" value="F:metallopeptidase activity"/>
    <property type="evidence" value="ECO:0007669"/>
    <property type="project" value="UniProtKB-KW"/>
</dbReference>
<proteinExistence type="inferred from homology"/>
<evidence type="ECO:0000256" key="1">
    <source>
        <dbReference type="ARBA" id="ARBA00001947"/>
    </source>
</evidence>
<evidence type="ECO:0000313" key="11">
    <source>
        <dbReference type="Proteomes" id="UP000249865"/>
    </source>
</evidence>
<gene>
    <name evidence="10" type="ORF">DK849_00830</name>
</gene>
<dbReference type="PROSITE" id="PS00758">
    <property type="entry name" value="ARGE_DAPE_CPG2_1"/>
    <property type="match status" value="1"/>
</dbReference>
<evidence type="ECO:0000256" key="6">
    <source>
        <dbReference type="ARBA" id="ARBA00022833"/>
    </source>
</evidence>
<dbReference type="InterPro" id="IPR010964">
    <property type="entry name" value="M20A_pepV-rel"/>
</dbReference>
<dbReference type="GO" id="GO:0006526">
    <property type="term" value="P:L-arginine biosynthetic process"/>
    <property type="evidence" value="ECO:0007669"/>
    <property type="project" value="TreeGrafter"/>
</dbReference>
<keyword evidence="6" id="KW-0862">Zinc</keyword>
<keyword evidence="11" id="KW-1185">Reference proteome</keyword>
<dbReference type="InterPro" id="IPR011650">
    <property type="entry name" value="Peptidase_M20_dimer"/>
</dbReference>
<evidence type="ECO:0000259" key="9">
    <source>
        <dbReference type="Pfam" id="PF07687"/>
    </source>
</evidence>
<dbReference type="InterPro" id="IPR002933">
    <property type="entry name" value="Peptidase_M20"/>
</dbReference>
<dbReference type="Pfam" id="PF01546">
    <property type="entry name" value="Peptidase_M20"/>
    <property type="match status" value="1"/>
</dbReference>
<keyword evidence="4" id="KW-0479">Metal-binding</keyword>
<evidence type="ECO:0000256" key="8">
    <source>
        <dbReference type="ARBA" id="ARBA00023049"/>
    </source>
</evidence>
<dbReference type="InterPro" id="IPR001261">
    <property type="entry name" value="ArgE/DapE_CS"/>
</dbReference>
<evidence type="ECO:0000256" key="3">
    <source>
        <dbReference type="ARBA" id="ARBA00022670"/>
    </source>
</evidence>
<dbReference type="Pfam" id="PF07687">
    <property type="entry name" value="M20_dimer"/>
    <property type="match status" value="1"/>
</dbReference>
<dbReference type="KEGG" id="mclo:DK849_00830"/>
<evidence type="ECO:0000313" key="10">
    <source>
        <dbReference type="EMBL" id="AWX43000.1"/>
    </source>
</evidence>
<dbReference type="InterPro" id="IPR036264">
    <property type="entry name" value="Bact_exopeptidase_dim_dom"/>
</dbReference>
<organism evidence="10 11">
    <name type="scientific">Metamycoplasma cloacale</name>
    <dbReference type="NCBI Taxonomy" id="92401"/>
    <lineage>
        <taxon>Bacteria</taxon>
        <taxon>Bacillati</taxon>
        <taxon>Mycoplasmatota</taxon>
        <taxon>Mycoplasmoidales</taxon>
        <taxon>Metamycoplasmataceae</taxon>
        <taxon>Metamycoplasma</taxon>
    </lineage>
</organism>
<dbReference type="Proteomes" id="UP000249865">
    <property type="component" value="Chromosome"/>
</dbReference>
<sequence>MKKYIHYQQNDVEFKEMVQHIANICAIKSVSEENLESEYPFGIEVDKACNYALNLGKSFGFKTYKDPKNRYGYVEIGEGEKQIGIMAHLDVVPSGDESQWISDAFKPLITENEIFGRGSLDDKGPAIINIYAMKYIKDNNLLAKDWSIRLIFGLSEETTMKSMKFYLQDFPAPYIAYTPDGEWPLIYAEKLVYHVQISFPKIANLDIHGGDVINQIPDRVSIKNLNHKLINIKDSDLTINTNEVIVKGIGGHGSTPHKGDNAILKLLKSLALIEECKNSSVLKFIQETFQGTFEMNNVFPNFTDFSGSLSANLGMIRTTDKTLDLSFDLRVPVSHSKEVSNLLETYLNNLDKNISVKLLGYKPAKYIPKDDPLVSILMDTYNEKHNANEEPLAIGGGTYARLLDQCVAFGSTKMMHLMHGPNEAFSFTEIRDSLEIYINALNRLQEYKK</sequence>
<protein>
    <submittedName>
        <fullName evidence="10">M20/M25/M40 family metallo-hydrolase</fullName>
    </submittedName>
</protein>
<dbReference type="GO" id="GO:0008270">
    <property type="term" value="F:zinc ion binding"/>
    <property type="evidence" value="ECO:0007669"/>
    <property type="project" value="InterPro"/>
</dbReference>
<dbReference type="GO" id="GO:0016805">
    <property type="term" value="F:dipeptidase activity"/>
    <property type="evidence" value="ECO:0007669"/>
    <property type="project" value="UniProtKB-KW"/>
</dbReference>
<comment type="cofactor">
    <cofactor evidence="1">
        <name>Zn(2+)</name>
        <dbReference type="ChEBI" id="CHEBI:29105"/>
    </cofactor>
</comment>
<accession>A0A2Z4LMP8</accession>